<name>A0A291DD63_9MICC</name>
<dbReference type="EMBL" id="CP023510">
    <property type="protein sequence ID" value="ATF62347.1"/>
    <property type="molecule type" value="Genomic_DNA"/>
</dbReference>
<proteinExistence type="predicted"/>
<feature type="signal peptide" evidence="2">
    <location>
        <begin position="1"/>
        <end position="37"/>
    </location>
</feature>
<dbReference type="AlphaFoldDB" id="A0A291DD63"/>
<dbReference type="RefSeq" id="WP_096740632.1">
    <property type="nucleotide sequence ID" value="NZ_CP023510.1"/>
</dbReference>
<sequence>MEPRTFLYRSQIPRRTLLGSGALVGLGALLAACGQQASNEAAATASAAPSESASASAVASESPSASATPSTVRGYSGGSKAPDGEYRKADGYGPAQNVPKPNAPEEGYNEKSIEGIRKTMDAWVKWTNYGIQVGDFTESRKYISSDFTEELEGYKSFEDLYKRGGWIIDGIDNYTAHTKPWTEDRETYFWKAYREWNYITLVEPTGEWHRDVNIQKDNDTWKFEFKYFDSSWRIVDCVQVDG</sequence>
<dbReference type="PROSITE" id="PS51257">
    <property type="entry name" value="PROKAR_LIPOPROTEIN"/>
    <property type="match status" value="1"/>
</dbReference>
<feature type="chain" id="PRO_5038472101" evidence="2">
    <location>
        <begin position="38"/>
        <end position="242"/>
    </location>
</feature>
<feature type="compositionally biased region" description="Low complexity" evidence="1">
    <location>
        <begin position="56"/>
        <end position="71"/>
    </location>
</feature>
<gene>
    <name evidence="4" type="ORF">CO690_01110</name>
</gene>
<evidence type="ECO:0000259" key="3">
    <source>
        <dbReference type="Pfam" id="PF19843"/>
    </source>
</evidence>
<dbReference type="Pfam" id="PF19843">
    <property type="entry name" value="DUF6318"/>
    <property type="match status" value="1"/>
</dbReference>
<dbReference type="PROSITE" id="PS51318">
    <property type="entry name" value="TAT"/>
    <property type="match status" value="1"/>
</dbReference>
<evidence type="ECO:0000313" key="5">
    <source>
        <dbReference type="Proteomes" id="UP000218628"/>
    </source>
</evidence>
<protein>
    <submittedName>
        <fullName evidence="4">Transposase</fullName>
    </submittedName>
</protein>
<dbReference type="InterPro" id="IPR006311">
    <property type="entry name" value="TAT_signal"/>
</dbReference>
<dbReference type="InterPro" id="IPR046281">
    <property type="entry name" value="DUF6318"/>
</dbReference>
<evidence type="ECO:0000256" key="2">
    <source>
        <dbReference type="SAM" id="SignalP"/>
    </source>
</evidence>
<dbReference type="Proteomes" id="UP000218628">
    <property type="component" value="Chromosome"/>
</dbReference>
<organism evidence="4 5">
    <name type="scientific">Rothia mucilaginosa</name>
    <dbReference type="NCBI Taxonomy" id="43675"/>
    <lineage>
        <taxon>Bacteria</taxon>
        <taxon>Bacillati</taxon>
        <taxon>Actinomycetota</taxon>
        <taxon>Actinomycetes</taxon>
        <taxon>Micrococcales</taxon>
        <taxon>Micrococcaceae</taxon>
        <taxon>Rothia</taxon>
    </lineage>
</organism>
<feature type="region of interest" description="Disordered" evidence="1">
    <location>
        <begin position="56"/>
        <end position="109"/>
    </location>
</feature>
<evidence type="ECO:0000313" key="4">
    <source>
        <dbReference type="EMBL" id="ATF62347.1"/>
    </source>
</evidence>
<keyword evidence="2" id="KW-0732">Signal</keyword>
<evidence type="ECO:0000256" key="1">
    <source>
        <dbReference type="SAM" id="MobiDB-lite"/>
    </source>
</evidence>
<accession>A0A291DD63</accession>
<feature type="domain" description="DUF6318" evidence="3">
    <location>
        <begin position="84"/>
        <end position="235"/>
    </location>
</feature>
<reference evidence="5" key="1">
    <citation type="submission" date="2017-09" db="EMBL/GenBank/DDBJ databases">
        <title>FDA dAtabase for Regulatory Grade micrObial Sequences (FDA-ARGOS): Supporting development and validation of Infectious Disease Dx tests.</title>
        <authorList>
            <person name="Minogue T."/>
            <person name="Wolcott M."/>
            <person name="Wasieloski L."/>
            <person name="Aguilar W."/>
            <person name="Moore D."/>
            <person name="Tallon L."/>
            <person name="Sadzewicz L."/>
            <person name="Ott S."/>
            <person name="Zhao X."/>
            <person name="Nagaraj S."/>
            <person name="Vavikolanu K."/>
            <person name="Aluvathingal J."/>
            <person name="Nadendla S."/>
            <person name="Sichtig H."/>
        </authorList>
    </citation>
    <scope>NUCLEOTIDE SEQUENCE [LARGE SCALE GENOMIC DNA]</scope>
    <source>
        <strain evidence="5">FDAARGOS_369</strain>
    </source>
</reference>